<dbReference type="Pfam" id="PF00338">
    <property type="entry name" value="Ribosomal_S10"/>
    <property type="match status" value="1"/>
</dbReference>
<accession>A0A8B9CLJ5</accession>
<organism evidence="10 11">
    <name type="scientific">Anser brachyrhynchus</name>
    <name type="common">Pink-footed goose</name>
    <dbReference type="NCBI Taxonomy" id="132585"/>
    <lineage>
        <taxon>Eukaryota</taxon>
        <taxon>Metazoa</taxon>
        <taxon>Chordata</taxon>
        <taxon>Craniata</taxon>
        <taxon>Vertebrata</taxon>
        <taxon>Euteleostomi</taxon>
        <taxon>Archelosauria</taxon>
        <taxon>Archosauria</taxon>
        <taxon>Dinosauria</taxon>
        <taxon>Saurischia</taxon>
        <taxon>Theropoda</taxon>
        <taxon>Coelurosauria</taxon>
        <taxon>Aves</taxon>
        <taxon>Neognathae</taxon>
        <taxon>Galloanserae</taxon>
        <taxon>Anseriformes</taxon>
        <taxon>Anatidae</taxon>
        <taxon>Anserinae</taxon>
        <taxon>Anser</taxon>
    </lineage>
</organism>
<gene>
    <name evidence="10" type="primary">MRPL48</name>
</gene>
<evidence type="ECO:0000259" key="9">
    <source>
        <dbReference type="SMART" id="SM01403"/>
    </source>
</evidence>
<evidence type="ECO:0000256" key="8">
    <source>
        <dbReference type="ARBA" id="ARBA00084068"/>
    </source>
</evidence>
<evidence type="ECO:0000256" key="7">
    <source>
        <dbReference type="ARBA" id="ARBA00071667"/>
    </source>
</evidence>
<evidence type="ECO:0000256" key="6">
    <source>
        <dbReference type="ARBA" id="ARBA00061445"/>
    </source>
</evidence>
<dbReference type="FunFam" id="3.30.70.600:FF:000006">
    <property type="entry name" value="39S ribosomal protein L48, mitochondrial"/>
    <property type="match status" value="1"/>
</dbReference>
<evidence type="ECO:0000313" key="10">
    <source>
        <dbReference type="Ensembl" id="ENSABRP00000021652.1"/>
    </source>
</evidence>
<dbReference type="PROSITE" id="PS51257">
    <property type="entry name" value="PROKAR_LIPOPROTEIN"/>
    <property type="match status" value="1"/>
</dbReference>
<dbReference type="PANTHER" id="PTHR13473">
    <property type="entry name" value="MITOCHONDRIAL RIBOSOMAL PROTEIN L48"/>
    <property type="match status" value="1"/>
</dbReference>
<dbReference type="SUPFAM" id="SSF54999">
    <property type="entry name" value="Ribosomal protein S10"/>
    <property type="match status" value="1"/>
</dbReference>
<name>A0A8B9CLJ5_9AVES</name>
<dbReference type="InterPro" id="IPR036838">
    <property type="entry name" value="Ribosomal_uS10_dom_sf"/>
</dbReference>
<keyword evidence="5" id="KW-0687">Ribonucleoprotein</keyword>
<evidence type="ECO:0000256" key="3">
    <source>
        <dbReference type="ARBA" id="ARBA00022980"/>
    </source>
</evidence>
<dbReference type="PANTHER" id="PTHR13473:SF0">
    <property type="entry name" value="LARGE RIBOSOMAL SUBUNIT PROTEIN ML48"/>
    <property type="match status" value="1"/>
</dbReference>
<keyword evidence="2" id="KW-0809">Transit peptide</keyword>
<proteinExistence type="inferred from homology"/>
<sequence>MLLKQVFALSRAATPRESRLCAAGGALVSCHRQYKSRPTHGIGKYKHLLPKEVPKRKKDKVQMKEINAGTEYEYGDVNIQLTSYDMCLVERFAQYVHKLCNQFSVRVSESYAMPTKTNEVLFLEERGSKMQLDAVLTTHQRVIQVSGLSSTFAPILLEIVQSNQPEGVHLLVKEVRFVSLASPRLQSGCGACYEFAWKSTGPVPEAASVCSRLTDTQDLPEPGLHLICQKLFPLTPAEFYFPFSLLELVPQKAPSQPGPEICRGWRVTSCFPSLARIPCESESTAACLGIIRNCVEQLVAKLRWESQILRPVLREFWKGSCLFSAEGEFFFLFRE</sequence>
<reference evidence="10" key="1">
    <citation type="submission" date="2025-08" db="UniProtKB">
        <authorList>
            <consortium name="Ensembl"/>
        </authorList>
    </citation>
    <scope>IDENTIFICATION</scope>
</reference>
<dbReference type="AlphaFoldDB" id="A0A8B9CLJ5"/>
<dbReference type="Ensembl" id="ENSABRT00000030445.1">
    <property type="protein sequence ID" value="ENSABRP00000021652.1"/>
    <property type="gene ID" value="ENSABRG00000018363.1"/>
</dbReference>
<protein>
    <recommendedName>
        <fullName evidence="7">Large ribosomal subunit protein mL48</fullName>
    </recommendedName>
    <alternativeName>
        <fullName evidence="8">39S ribosomal protein L48, mitochondrial</fullName>
    </alternativeName>
</protein>
<evidence type="ECO:0000256" key="2">
    <source>
        <dbReference type="ARBA" id="ARBA00022946"/>
    </source>
</evidence>
<dbReference type="InterPro" id="IPR027486">
    <property type="entry name" value="Ribosomal_uS10_dom"/>
</dbReference>
<keyword evidence="11" id="KW-1185">Reference proteome</keyword>
<comment type="subcellular location">
    <subcellularLocation>
        <location evidence="1">Mitochondrion</location>
    </subcellularLocation>
</comment>
<dbReference type="InterPro" id="IPR027487">
    <property type="entry name" value="Ribosomal_mL48"/>
</dbReference>
<keyword evidence="3" id="KW-0689">Ribosomal protein</keyword>
<dbReference type="GO" id="GO:1990904">
    <property type="term" value="C:ribonucleoprotein complex"/>
    <property type="evidence" value="ECO:0007669"/>
    <property type="project" value="UniProtKB-KW"/>
</dbReference>
<comment type="similarity">
    <text evidence="6">Belongs to the mitochondrion-specific ribosomal protein mL48 family.</text>
</comment>
<evidence type="ECO:0000256" key="5">
    <source>
        <dbReference type="ARBA" id="ARBA00023274"/>
    </source>
</evidence>
<evidence type="ECO:0000313" key="11">
    <source>
        <dbReference type="Proteomes" id="UP000694426"/>
    </source>
</evidence>
<keyword evidence="4" id="KW-0496">Mitochondrion</keyword>
<feature type="domain" description="Small ribosomal subunit protein uS10" evidence="9">
    <location>
        <begin position="78"/>
        <end position="173"/>
    </location>
</feature>
<dbReference type="SMART" id="SM01403">
    <property type="entry name" value="Ribosomal_S10"/>
    <property type="match status" value="1"/>
</dbReference>
<evidence type="ECO:0000256" key="1">
    <source>
        <dbReference type="ARBA" id="ARBA00004173"/>
    </source>
</evidence>
<dbReference type="Proteomes" id="UP000694426">
    <property type="component" value="Unplaced"/>
</dbReference>
<dbReference type="GO" id="GO:0005743">
    <property type="term" value="C:mitochondrial inner membrane"/>
    <property type="evidence" value="ECO:0007669"/>
    <property type="project" value="UniProtKB-ARBA"/>
</dbReference>
<reference evidence="10" key="2">
    <citation type="submission" date="2025-09" db="UniProtKB">
        <authorList>
            <consortium name="Ensembl"/>
        </authorList>
    </citation>
    <scope>IDENTIFICATION</scope>
</reference>
<evidence type="ECO:0000256" key="4">
    <source>
        <dbReference type="ARBA" id="ARBA00023128"/>
    </source>
</evidence>
<dbReference type="GO" id="GO:0005761">
    <property type="term" value="C:mitochondrial ribosome"/>
    <property type="evidence" value="ECO:0007669"/>
    <property type="project" value="InterPro"/>
</dbReference>
<dbReference type="Gene3D" id="3.30.70.600">
    <property type="entry name" value="Ribosomal protein S10 domain"/>
    <property type="match status" value="1"/>
</dbReference>
<dbReference type="GeneTree" id="ENSGT00390000012955"/>